<dbReference type="EMBL" id="CAJJDM010000008">
    <property type="protein sequence ID" value="CAD8047012.1"/>
    <property type="molecule type" value="Genomic_DNA"/>
</dbReference>
<gene>
    <name evidence="1" type="ORF">PPRIM_AZ9-3.1.T0110215</name>
</gene>
<keyword evidence="2" id="KW-1185">Reference proteome</keyword>
<protein>
    <submittedName>
        <fullName evidence="1">Uncharacterized protein</fullName>
    </submittedName>
</protein>
<comment type="caution">
    <text evidence="1">The sequence shown here is derived from an EMBL/GenBank/DDBJ whole genome shotgun (WGS) entry which is preliminary data.</text>
</comment>
<evidence type="ECO:0000313" key="1">
    <source>
        <dbReference type="EMBL" id="CAD8047012.1"/>
    </source>
</evidence>
<reference evidence="1" key="1">
    <citation type="submission" date="2021-01" db="EMBL/GenBank/DDBJ databases">
        <authorList>
            <consortium name="Genoscope - CEA"/>
            <person name="William W."/>
        </authorList>
    </citation>
    <scope>NUCLEOTIDE SEQUENCE</scope>
</reference>
<accession>A0A8S1JWH0</accession>
<sequence>MQRTSSNLSILNVWFNLEKALIDAQVFENEQVQIISRPPTSKMMRDYSNYHSQQRTQSLRPLTGLKRPSTAITMKKHIEYQDKTATIQQSQRKIFRKKVYQKTLQKIWF</sequence>
<dbReference type="Proteomes" id="UP000688137">
    <property type="component" value="Unassembled WGS sequence"/>
</dbReference>
<dbReference type="AlphaFoldDB" id="A0A8S1JWH0"/>
<name>A0A8S1JWH0_PARPR</name>
<proteinExistence type="predicted"/>
<organism evidence="1 2">
    <name type="scientific">Paramecium primaurelia</name>
    <dbReference type="NCBI Taxonomy" id="5886"/>
    <lineage>
        <taxon>Eukaryota</taxon>
        <taxon>Sar</taxon>
        <taxon>Alveolata</taxon>
        <taxon>Ciliophora</taxon>
        <taxon>Intramacronucleata</taxon>
        <taxon>Oligohymenophorea</taxon>
        <taxon>Peniculida</taxon>
        <taxon>Parameciidae</taxon>
        <taxon>Paramecium</taxon>
    </lineage>
</organism>
<evidence type="ECO:0000313" key="2">
    <source>
        <dbReference type="Proteomes" id="UP000688137"/>
    </source>
</evidence>